<evidence type="ECO:0000256" key="10">
    <source>
        <dbReference type="SAM" id="MobiDB-lite"/>
    </source>
</evidence>
<keyword evidence="5" id="KW-0255">Endonuclease</keyword>
<dbReference type="Gene3D" id="2.40.70.10">
    <property type="entry name" value="Acid Proteases"/>
    <property type="match status" value="1"/>
</dbReference>
<evidence type="ECO:0000313" key="14">
    <source>
        <dbReference type="EMBL" id="KAA3674614.1"/>
    </source>
</evidence>
<dbReference type="InterPro" id="IPR041588">
    <property type="entry name" value="Integrase_H2C2"/>
</dbReference>
<keyword evidence="3" id="KW-0548">Nucleotidyltransferase</keyword>
<dbReference type="GO" id="GO:0004519">
    <property type="term" value="F:endonuclease activity"/>
    <property type="evidence" value="ECO:0007669"/>
    <property type="project" value="UniProtKB-KW"/>
</dbReference>
<evidence type="ECO:0000256" key="5">
    <source>
        <dbReference type="ARBA" id="ARBA00022759"/>
    </source>
</evidence>
<accession>A0A5J4NGQ8</accession>
<evidence type="ECO:0000256" key="1">
    <source>
        <dbReference type="ARBA" id="ARBA00012493"/>
    </source>
</evidence>
<dbReference type="InterPro" id="IPR036397">
    <property type="entry name" value="RNaseH_sf"/>
</dbReference>
<dbReference type="FunFam" id="3.30.70.270:FF:000020">
    <property type="entry name" value="Transposon Tf2-6 polyprotein-like Protein"/>
    <property type="match status" value="1"/>
</dbReference>
<dbReference type="EC" id="2.7.7.49" evidence="1"/>
<feature type="domain" description="Reverse transcriptase" evidence="12">
    <location>
        <begin position="448"/>
        <end position="625"/>
    </location>
</feature>
<proteinExistence type="predicted"/>
<sequence length="1406" mass="159151">MKIPWPQPFEDGDVRTFLEDLEDVAEVVGVKTDRGKLAALRTLVKGRAKAVLDAARRGPAKMEWAAAKETLVAAFDSPADRQEAMRRFKAARLGQGADPSVFATTLQGLLDRALPGLDQESRRQLLTEQFIEGLPMEVRDQVRIAHVARPMDLDDLAKVTRELAVMSVASVDSNSNTDKKTLEVMQKAMEQLAADVAALKTAARKNDQPGGCFICGKKGHWKKDCPIRRSQRSKNKVFRDCSFCWAGRLVMGAIEKGAVHTRVEVDGEVEQCLVDTGAAISLIARAEKQNLEPTSMMIKTVGGHSLLVDGVKECGVRIGGHIVKHRFIVSPETRQTILGADFLAATDAVIDLKLKKLSTKYGSLTLIGQRKDSVNQVRKVKTPSCTAPLLQSTVEKYAEVFTTDDDPYGFCNWIAHEIPTTGTFRPHGPRRIPVHLEEELRRQIQNMLSEDVIEEANSPYNSPVLLVKKSNGKYRFCVDFRRLNEVTQNTVVPIPSVADIFDKLQQAKLFTVLDLRSGYWQVPIKPTDREKTAFTVGEKQYQFKRMPFGLSGAPFTFRRLMVQLVKRLDNVAVYGDDIVIYSNTESEHAAHIDAVLNRIKNSGLRINADKSQLGRSSVVLLGHKVGQGEIKPLPEKILTIREAMAPNSKRTLRQFLGQAGYYSRFVKNFHSIALPLYELLRKDKKFEWTDDAQRAFKRVQQAMNEQQLTLKLPNTKETFIVATDASDRGIGAVLKQKEGVIEYASRVLTPTEQKYSTIEKECLAIVWALDKWRPYLLGQQFHVETDHKPLEWIMTARDPRGKLARWALRLQEYDFTINHVPGLSNCVADFLSRPQVDDELPKVTVGVNGLIMEQDPQTLVRLQRQDKVLRKVIEALARGVRIPTNTKDEELKIIASQWKRVGLNSAGVLTWQRGVGHPCVVVIPRQLRRKVVADCHEMAHTGCTRTYDLLQQRAYWPKMKEDVTTYVLACQQCQLLKSDNRGAQQPLQPIPVSEIGELWSMDLMGPFPLSARGNQYVLVMTEHFTRWIEATGVPDQKASTVGDMVMKHIVANHGVPKAILTDQGPCFESDEFRTRMQQLGIKRIRTTPYHPQTNGLTERNNRTVKEWLSAKGGDWESALPLVLLAYRASVQASTKKSPFQLMYGRTPRLPVDQDIGVWPECIDSTKELVTERERAQRNLKASQARTKEKSARQRFGKTRMFNLGERVKYRDHRNTGASGPGSRKLLPKWKGPYLVISRRGPVYTIKKDGETKRVHASELATWHEMPARRTRRSIIREETPRRSERIRRQMRRNQGTSKGGGVLYNRQFRCSLRPENPSRLFNLFNHISTSVYGSISDYEIHEDAVETLQNIYIQHRSEIGARNVFAMCKQDSSEKLDPFVRRPKSLANEGHVQNDHGRGTSWPRAT</sequence>
<dbReference type="InterPro" id="IPR043502">
    <property type="entry name" value="DNA/RNA_pol_sf"/>
</dbReference>
<dbReference type="GO" id="GO:0004190">
    <property type="term" value="F:aspartic-type endopeptidase activity"/>
    <property type="evidence" value="ECO:0007669"/>
    <property type="project" value="InterPro"/>
</dbReference>
<name>A0A5J4NGQ8_9TREM</name>
<feature type="domain" description="CCHC-type" evidence="11">
    <location>
        <begin position="212"/>
        <end position="226"/>
    </location>
</feature>
<dbReference type="GO" id="GO:0006508">
    <property type="term" value="P:proteolysis"/>
    <property type="evidence" value="ECO:0007669"/>
    <property type="project" value="InterPro"/>
</dbReference>
<dbReference type="GO" id="GO:0008270">
    <property type="term" value="F:zinc ion binding"/>
    <property type="evidence" value="ECO:0007669"/>
    <property type="project" value="UniProtKB-KW"/>
</dbReference>
<dbReference type="CDD" id="cd00303">
    <property type="entry name" value="retropepsin_like"/>
    <property type="match status" value="1"/>
</dbReference>
<dbReference type="PROSITE" id="PS00141">
    <property type="entry name" value="ASP_PROTEASE"/>
    <property type="match status" value="1"/>
</dbReference>
<dbReference type="PROSITE" id="PS50878">
    <property type="entry name" value="RT_POL"/>
    <property type="match status" value="1"/>
</dbReference>
<comment type="caution">
    <text evidence="14">The sequence shown here is derived from an EMBL/GenBank/DDBJ whole genome shotgun (WGS) entry which is preliminary data.</text>
</comment>
<dbReference type="Proteomes" id="UP000324629">
    <property type="component" value="Unassembled WGS sequence"/>
</dbReference>
<dbReference type="Gene3D" id="3.30.420.10">
    <property type="entry name" value="Ribonuclease H-like superfamily/Ribonuclease H"/>
    <property type="match status" value="1"/>
</dbReference>
<keyword evidence="8" id="KW-0863">Zinc-finger</keyword>
<dbReference type="Pfam" id="PF00098">
    <property type="entry name" value="zf-CCHC"/>
    <property type="match status" value="1"/>
</dbReference>
<dbReference type="GO" id="GO:0015074">
    <property type="term" value="P:DNA integration"/>
    <property type="evidence" value="ECO:0007669"/>
    <property type="project" value="InterPro"/>
</dbReference>
<evidence type="ECO:0000259" key="12">
    <source>
        <dbReference type="PROSITE" id="PS50878"/>
    </source>
</evidence>
<evidence type="ECO:0000259" key="11">
    <source>
        <dbReference type="PROSITE" id="PS50158"/>
    </source>
</evidence>
<dbReference type="InterPro" id="IPR021109">
    <property type="entry name" value="Peptidase_aspartic_dom_sf"/>
</dbReference>
<evidence type="ECO:0000256" key="9">
    <source>
        <dbReference type="SAM" id="Coils"/>
    </source>
</evidence>
<keyword evidence="8" id="KW-0479">Metal-binding</keyword>
<feature type="domain" description="Integrase catalytic" evidence="13">
    <location>
        <begin position="985"/>
        <end position="1155"/>
    </location>
</feature>
<dbReference type="FunFam" id="1.10.340.70:FF:000001">
    <property type="entry name" value="Retrovirus-related Pol polyprotein from transposon gypsy-like Protein"/>
    <property type="match status" value="1"/>
</dbReference>
<dbReference type="Pfam" id="PF00078">
    <property type="entry name" value="RVT_1"/>
    <property type="match status" value="1"/>
</dbReference>
<dbReference type="InterPro" id="IPR041373">
    <property type="entry name" value="RT_RNaseH"/>
</dbReference>
<evidence type="ECO:0000256" key="7">
    <source>
        <dbReference type="ARBA" id="ARBA00022918"/>
    </source>
</evidence>
<evidence type="ECO:0000256" key="8">
    <source>
        <dbReference type="PROSITE-ProRule" id="PRU00047"/>
    </source>
</evidence>
<dbReference type="Gene3D" id="3.10.10.10">
    <property type="entry name" value="HIV Type 1 Reverse Transcriptase, subunit A, domain 1"/>
    <property type="match status" value="1"/>
</dbReference>
<keyword evidence="9" id="KW-0175">Coiled coil</keyword>
<evidence type="ECO:0000256" key="2">
    <source>
        <dbReference type="ARBA" id="ARBA00022679"/>
    </source>
</evidence>
<dbReference type="Gene3D" id="4.10.60.10">
    <property type="entry name" value="Zinc finger, CCHC-type"/>
    <property type="match status" value="1"/>
</dbReference>
<gene>
    <name evidence="14" type="ORF">DEA37_0005665</name>
</gene>
<dbReference type="InterPro" id="IPR001969">
    <property type="entry name" value="Aspartic_peptidase_AS"/>
</dbReference>
<dbReference type="InterPro" id="IPR000477">
    <property type="entry name" value="RT_dom"/>
</dbReference>
<dbReference type="CDD" id="cd01647">
    <property type="entry name" value="RT_LTR"/>
    <property type="match status" value="1"/>
</dbReference>
<dbReference type="Pfam" id="PF17917">
    <property type="entry name" value="RT_RNaseH"/>
    <property type="match status" value="1"/>
</dbReference>
<feature type="coiled-coil region" evidence="9">
    <location>
        <begin position="1165"/>
        <end position="1192"/>
    </location>
</feature>
<evidence type="ECO:0000259" key="13">
    <source>
        <dbReference type="PROSITE" id="PS50994"/>
    </source>
</evidence>
<keyword evidence="2" id="KW-0808">Transferase</keyword>
<dbReference type="PANTHER" id="PTHR37984:SF5">
    <property type="entry name" value="PROTEIN NYNRIN-LIKE"/>
    <property type="match status" value="1"/>
</dbReference>
<keyword evidence="8" id="KW-0862">Zinc</keyword>
<protein>
    <recommendedName>
        <fullName evidence="1">RNA-directed DNA polymerase</fullName>
        <ecNumber evidence="1">2.7.7.49</ecNumber>
    </recommendedName>
</protein>
<dbReference type="PANTHER" id="PTHR37984">
    <property type="entry name" value="PROTEIN CBG26694"/>
    <property type="match status" value="1"/>
</dbReference>
<keyword evidence="4" id="KW-0540">Nuclease</keyword>
<evidence type="ECO:0000256" key="3">
    <source>
        <dbReference type="ARBA" id="ARBA00022695"/>
    </source>
</evidence>
<dbReference type="CDD" id="cd09274">
    <property type="entry name" value="RNase_HI_RT_Ty3"/>
    <property type="match status" value="1"/>
</dbReference>
<dbReference type="InterPro" id="IPR012337">
    <property type="entry name" value="RNaseH-like_sf"/>
</dbReference>
<feature type="region of interest" description="Disordered" evidence="10">
    <location>
        <begin position="1382"/>
        <end position="1406"/>
    </location>
</feature>
<evidence type="ECO:0000256" key="4">
    <source>
        <dbReference type="ARBA" id="ARBA00022722"/>
    </source>
</evidence>
<dbReference type="GO" id="GO:0003676">
    <property type="term" value="F:nucleic acid binding"/>
    <property type="evidence" value="ECO:0007669"/>
    <property type="project" value="InterPro"/>
</dbReference>
<dbReference type="InterPro" id="IPR001584">
    <property type="entry name" value="Integrase_cat-core"/>
</dbReference>
<dbReference type="InterPro" id="IPR001878">
    <property type="entry name" value="Znf_CCHC"/>
</dbReference>
<dbReference type="SUPFAM" id="SSF53098">
    <property type="entry name" value="Ribonuclease H-like"/>
    <property type="match status" value="1"/>
</dbReference>
<dbReference type="SUPFAM" id="SSF50630">
    <property type="entry name" value="Acid proteases"/>
    <property type="match status" value="1"/>
</dbReference>
<dbReference type="InterPro" id="IPR050951">
    <property type="entry name" value="Retrovirus_Pol_polyprotein"/>
</dbReference>
<evidence type="ECO:0000313" key="15">
    <source>
        <dbReference type="Proteomes" id="UP000324629"/>
    </source>
</evidence>
<dbReference type="SMART" id="SM00343">
    <property type="entry name" value="ZnF_C2HC"/>
    <property type="match status" value="1"/>
</dbReference>
<dbReference type="Pfam" id="PF17921">
    <property type="entry name" value="Integrase_H2C2"/>
    <property type="match status" value="1"/>
</dbReference>
<evidence type="ECO:0000256" key="6">
    <source>
        <dbReference type="ARBA" id="ARBA00022801"/>
    </source>
</evidence>
<dbReference type="SUPFAM" id="SSF56672">
    <property type="entry name" value="DNA/RNA polymerases"/>
    <property type="match status" value="1"/>
</dbReference>
<reference evidence="14 15" key="1">
    <citation type="journal article" date="2019" name="Gigascience">
        <title>Whole-genome sequence of the oriental lung fluke Paragonimus westermani.</title>
        <authorList>
            <person name="Oey H."/>
            <person name="Zakrzewski M."/>
            <person name="Narain K."/>
            <person name="Devi K.R."/>
            <person name="Agatsuma T."/>
            <person name="Nawaratna S."/>
            <person name="Gobert G.N."/>
            <person name="Jones M.K."/>
            <person name="Ragan M.A."/>
            <person name="McManus D.P."/>
            <person name="Krause L."/>
        </authorList>
    </citation>
    <scope>NUCLEOTIDE SEQUENCE [LARGE SCALE GENOMIC DNA]</scope>
    <source>
        <strain evidence="14 15">IND2009</strain>
    </source>
</reference>
<keyword evidence="7" id="KW-0695">RNA-directed DNA polymerase</keyword>
<dbReference type="EMBL" id="QNGE01003023">
    <property type="protein sequence ID" value="KAA3674614.1"/>
    <property type="molecule type" value="Genomic_DNA"/>
</dbReference>
<dbReference type="GO" id="GO:0003964">
    <property type="term" value="F:RNA-directed DNA polymerase activity"/>
    <property type="evidence" value="ECO:0007669"/>
    <property type="project" value="UniProtKB-KW"/>
</dbReference>
<dbReference type="PROSITE" id="PS50994">
    <property type="entry name" value="INTEGRASE"/>
    <property type="match status" value="1"/>
</dbReference>
<dbReference type="InterPro" id="IPR036875">
    <property type="entry name" value="Znf_CCHC_sf"/>
</dbReference>
<dbReference type="Pfam" id="PF00665">
    <property type="entry name" value="rve"/>
    <property type="match status" value="1"/>
</dbReference>
<organism evidence="14 15">
    <name type="scientific">Paragonimus westermani</name>
    <dbReference type="NCBI Taxonomy" id="34504"/>
    <lineage>
        <taxon>Eukaryota</taxon>
        <taxon>Metazoa</taxon>
        <taxon>Spiralia</taxon>
        <taxon>Lophotrochozoa</taxon>
        <taxon>Platyhelminthes</taxon>
        <taxon>Trematoda</taxon>
        <taxon>Digenea</taxon>
        <taxon>Plagiorchiida</taxon>
        <taxon>Troglotremata</taxon>
        <taxon>Troglotrematidae</taxon>
        <taxon>Paragonimus</taxon>
    </lineage>
</organism>
<dbReference type="PROSITE" id="PS50158">
    <property type="entry name" value="ZF_CCHC"/>
    <property type="match status" value="1"/>
</dbReference>
<keyword evidence="6" id="KW-0378">Hydrolase</keyword>
<dbReference type="FunFam" id="3.30.420.10:FF:000032">
    <property type="entry name" value="Retrovirus-related Pol polyprotein from transposon 297-like Protein"/>
    <property type="match status" value="1"/>
</dbReference>
<dbReference type="SUPFAM" id="SSF57756">
    <property type="entry name" value="Retrovirus zinc finger-like domains"/>
    <property type="match status" value="1"/>
</dbReference>
<dbReference type="Gene3D" id="1.10.340.70">
    <property type="match status" value="1"/>
</dbReference>
<dbReference type="Gene3D" id="3.30.70.270">
    <property type="match status" value="2"/>
</dbReference>
<keyword evidence="15" id="KW-1185">Reference proteome</keyword>
<dbReference type="InterPro" id="IPR043128">
    <property type="entry name" value="Rev_trsase/Diguanyl_cyclase"/>
</dbReference>